<dbReference type="Pfam" id="PF10321">
    <property type="entry name" value="7TM_GPCR_Srt"/>
    <property type="match status" value="1"/>
</dbReference>
<sequence length="185" mass="21030">MISLGAYDMVAISINSIASGYLWLSGANYCTDPTTIYALGCLGVGFWCGACLNCFVLVINRLLEVSNKHWLHMIYGGNRTYIVLLLPFIYSVYFCFFTPPVLFNSDHMAWFFFTYAPGYDSNQYYSVPHTINNLLVVMITCLLYVPYSRVLLSLSKSATRLSWAQKSVFQQSFTLFSTELSKEKL</sequence>
<name>A0AA36H7A6_CYLNA</name>
<feature type="transmembrane region" description="Helical" evidence="1">
    <location>
        <begin position="80"/>
        <end position="103"/>
    </location>
</feature>
<reference evidence="2" key="1">
    <citation type="submission" date="2023-07" db="EMBL/GenBank/DDBJ databases">
        <authorList>
            <consortium name="CYATHOMIX"/>
        </authorList>
    </citation>
    <scope>NUCLEOTIDE SEQUENCE</scope>
    <source>
        <strain evidence="2">N/A</strain>
    </source>
</reference>
<proteinExistence type="predicted"/>
<keyword evidence="1" id="KW-1133">Transmembrane helix</keyword>
<organism evidence="2 3">
    <name type="scientific">Cylicocyclus nassatus</name>
    <name type="common">Nematode worm</name>
    <dbReference type="NCBI Taxonomy" id="53992"/>
    <lineage>
        <taxon>Eukaryota</taxon>
        <taxon>Metazoa</taxon>
        <taxon>Ecdysozoa</taxon>
        <taxon>Nematoda</taxon>
        <taxon>Chromadorea</taxon>
        <taxon>Rhabditida</taxon>
        <taxon>Rhabditina</taxon>
        <taxon>Rhabditomorpha</taxon>
        <taxon>Strongyloidea</taxon>
        <taxon>Strongylidae</taxon>
        <taxon>Cylicocyclus</taxon>
    </lineage>
</organism>
<dbReference type="SUPFAM" id="SSF81321">
    <property type="entry name" value="Family A G protein-coupled receptor-like"/>
    <property type="match status" value="1"/>
</dbReference>
<dbReference type="PANTHER" id="PTHR23021:SF11">
    <property type="entry name" value="SERPENTINE RECEPTOR, CLASS T"/>
    <property type="match status" value="1"/>
</dbReference>
<gene>
    <name evidence="2" type="ORF">CYNAS_LOCUS17423</name>
</gene>
<accession>A0AA36H7A6</accession>
<keyword evidence="1" id="KW-0472">Membrane</keyword>
<comment type="caution">
    <text evidence="2">The sequence shown here is derived from an EMBL/GenBank/DDBJ whole genome shotgun (WGS) entry which is preliminary data.</text>
</comment>
<evidence type="ECO:0000256" key="1">
    <source>
        <dbReference type="SAM" id="Phobius"/>
    </source>
</evidence>
<evidence type="ECO:0000313" key="3">
    <source>
        <dbReference type="Proteomes" id="UP001176961"/>
    </source>
</evidence>
<dbReference type="Proteomes" id="UP001176961">
    <property type="component" value="Unassembled WGS sequence"/>
</dbReference>
<dbReference type="AlphaFoldDB" id="A0AA36H7A6"/>
<dbReference type="EMBL" id="CATQJL010000316">
    <property type="protein sequence ID" value="CAJ0605440.1"/>
    <property type="molecule type" value="Genomic_DNA"/>
</dbReference>
<keyword evidence="3" id="KW-1185">Reference proteome</keyword>
<protein>
    <submittedName>
        <fullName evidence="2">Uncharacterized protein</fullName>
    </submittedName>
</protein>
<feature type="transmembrane region" description="Helical" evidence="1">
    <location>
        <begin position="123"/>
        <end position="147"/>
    </location>
</feature>
<dbReference type="PANTHER" id="PTHR23021">
    <property type="entry name" value="SERPENTINE RECEPTOR, CLASS T"/>
    <property type="match status" value="1"/>
</dbReference>
<dbReference type="InterPro" id="IPR019425">
    <property type="entry name" value="7TM_GPCR_serpentine_rcpt_Srt"/>
</dbReference>
<evidence type="ECO:0000313" key="2">
    <source>
        <dbReference type="EMBL" id="CAJ0605440.1"/>
    </source>
</evidence>
<keyword evidence="1" id="KW-0812">Transmembrane</keyword>
<feature type="transmembrane region" description="Helical" evidence="1">
    <location>
        <begin position="36"/>
        <end position="59"/>
    </location>
</feature>